<dbReference type="RefSeq" id="WP_119357345.1">
    <property type="nucleotide sequence ID" value="NZ_BJXM01000001.1"/>
</dbReference>
<dbReference type="EMBL" id="QWLB01000023">
    <property type="protein sequence ID" value="RIH92194.1"/>
    <property type="molecule type" value="Genomic_DNA"/>
</dbReference>
<protein>
    <submittedName>
        <fullName evidence="4">Amino-acid acetyltransferase</fullName>
        <ecNumber evidence="4">2.3.1.1</ecNumber>
    </submittedName>
</protein>
<dbReference type="PROSITE" id="PS51186">
    <property type="entry name" value="GNAT"/>
    <property type="match status" value="1"/>
</dbReference>
<dbReference type="SUPFAM" id="SSF55729">
    <property type="entry name" value="Acyl-CoA N-acyltransferases (Nat)"/>
    <property type="match status" value="1"/>
</dbReference>
<evidence type="ECO:0000313" key="5">
    <source>
        <dbReference type="Proteomes" id="UP000266178"/>
    </source>
</evidence>
<dbReference type="Proteomes" id="UP000266178">
    <property type="component" value="Unassembled WGS sequence"/>
</dbReference>
<feature type="domain" description="N-acetyltransferase" evidence="3">
    <location>
        <begin position="2"/>
        <end position="129"/>
    </location>
</feature>
<dbReference type="InterPro" id="IPR000182">
    <property type="entry name" value="GNAT_dom"/>
</dbReference>
<dbReference type="GO" id="GO:0016747">
    <property type="term" value="F:acyltransferase activity, transferring groups other than amino-acyl groups"/>
    <property type="evidence" value="ECO:0007669"/>
    <property type="project" value="InterPro"/>
</dbReference>
<accession>A0A399F6A8</accession>
<dbReference type="InterPro" id="IPR050832">
    <property type="entry name" value="Bact_Acetyltransf"/>
</dbReference>
<keyword evidence="1 4" id="KW-0808">Transferase</keyword>
<dbReference type="NCBIfam" id="NF040501">
    <property type="entry name" value="resist_ArsN2"/>
    <property type="match status" value="1"/>
</dbReference>
<evidence type="ECO:0000256" key="1">
    <source>
        <dbReference type="ARBA" id="ARBA00022679"/>
    </source>
</evidence>
<evidence type="ECO:0000313" key="4">
    <source>
        <dbReference type="EMBL" id="RIH92194.1"/>
    </source>
</evidence>
<proteinExistence type="predicted"/>
<keyword evidence="5" id="KW-1185">Reference proteome</keyword>
<evidence type="ECO:0000259" key="3">
    <source>
        <dbReference type="PROSITE" id="PS51186"/>
    </source>
</evidence>
<dbReference type="CDD" id="cd04301">
    <property type="entry name" value="NAT_SF"/>
    <property type="match status" value="1"/>
</dbReference>
<organism evidence="4 5">
    <name type="scientific">Meiothermus granaticius NBRC 107808</name>
    <dbReference type="NCBI Taxonomy" id="1227551"/>
    <lineage>
        <taxon>Bacteria</taxon>
        <taxon>Thermotogati</taxon>
        <taxon>Deinococcota</taxon>
        <taxon>Deinococci</taxon>
        <taxon>Thermales</taxon>
        <taxon>Thermaceae</taxon>
        <taxon>Meiothermus</taxon>
    </lineage>
</organism>
<name>A0A399F6A8_9DEIN</name>
<dbReference type="Pfam" id="PF13508">
    <property type="entry name" value="Acetyltransf_7"/>
    <property type="match status" value="1"/>
</dbReference>
<reference evidence="4 5" key="1">
    <citation type="submission" date="2018-08" db="EMBL/GenBank/DDBJ databases">
        <title>Meiothermus granaticius genome AF-68 sequencing project.</title>
        <authorList>
            <person name="Da Costa M.S."/>
            <person name="Albuquerque L."/>
            <person name="Raposo P."/>
            <person name="Froufe H.J.C."/>
            <person name="Barroso C.S."/>
            <person name="Egas C."/>
        </authorList>
    </citation>
    <scope>NUCLEOTIDE SEQUENCE [LARGE SCALE GENOMIC DNA]</scope>
    <source>
        <strain evidence="4 5">AF-68</strain>
    </source>
</reference>
<comment type="caution">
    <text evidence="4">The sequence shown here is derived from an EMBL/GenBank/DDBJ whole genome shotgun (WGS) entry which is preliminary data.</text>
</comment>
<dbReference type="PANTHER" id="PTHR43877">
    <property type="entry name" value="AMINOALKYLPHOSPHONATE N-ACETYLTRANSFERASE-RELATED-RELATED"/>
    <property type="match status" value="1"/>
</dbReference>
<dbReference type="EC" id="2.3.1.1" evidence="4"/>
<dbReference type="OrthoDB" id="1727266at2"/>
<dbReference type="Gene3D" id="3.40.630.30">
    <property type="match status" value="1"/>
</dbReference>
<dbReference type="AlphaFoldDB" id="A0A399F6A8"/>
<sequence length="143" mass="15095">MISFCTATSADLPEVFRLLQASGLPIAGVPEHIHDFILALDGERVVACAGLETHSEAGLLRSLAVEADYRSQGLGGKLTQGILELAESRGLHSVSLLTTTAQNYFSRFGFVPVERSALPPALAASEELRGVCSERAAAMTLAL</sequence>
<keyword evidence="2 4" id="KW-0012">Acyltransferase</keyword>
<dbReference type="InterPro" id="IPR016181">
    <property type="entry name" value="Acyl_CoA_acyltransferase"/>
</dbReference>
<evidence type="ECO:0000256" key="2">
    <source>
        <dbReference type="ARBA" id="ARBA00023315"/>
    </source>
</evidence>
<gene>
    <name evidence="4" type="primary">argA_1</name>
    <name evidence="4" type="ORF">Mgrana_01863</name>
</gene>